<protein>
    <submittedName>
        <fullName evidence="13">Mitochondrial inner membrane protein OXA1</fullName>
    </submittedName>
</protein>
<evidence type="ECO:0000256" key="4">
    <source>
        <dbReference type="ARBA" id="ARBA00022792"/>
    </source>
</evidence>
<evidence type="ECO:0000256" key="7">
    <source>
        <dbReference type="ARBA" id="ARBA00023128"/>
    </source>
</evidence>
<dbReference type="GO" id="GO:0032977">
    <property type="term" value="F:membrane insertase activity"/>
    <property type="evidence" value="ECO:0007669"/>
    <property type="project" value="InterPro"/>
</dbReference>
<comment type="similarity">
    <text evidence="2 9">Belongs to the OXA1/ALB3/YidC family.</text>
</comment>
<evidence type="ECO:0000256" key="2">
    <source>
        <dbReference type="ARBA" id="ARBA00009877"/>
    </source>
</evidence>
<feature type="region of interest" description="Disordered" evidence="10">
    <location>
        <begin position="370"/>
        <end position="407"/>
    </location>
</feature>
<evidence type="ECO:0000256" key="5">
    <source>
        <dbReference type="ARBA" id="ARBA00022946"/>
    </source>
</evidence>
<keyword evidence="8 11" id="KW-0472">Membrane</keyword>
<evidence type="ECO:0000256" key="8">
    <source>
        <dbReference type="ARBA" id="ARBA00023136"/>
    </source>
</evidence>
<keyword evidence="5" id="KW-0809">Transit peptide</keyword>
<dbReference type="PANTHER" id="PTHR12428:SF66">
    <property type="entry name" value="MITOCHONDRIAL INNER MEMBRANE PROTEIN OXA1L"/>
    <property type="match status" value="1"/>
</dbReference>
<evidence type="ECO:0000256" key="10">
    <source>
        <dbReference type="SAM" id="MobiDB-lite"/>
    </source>
</evidence>
<keyword evidence="14" id="KW-1185">Reference proteome</keyword>
<dbReference type="OrthoDB" id="2148490at2759"/>
<dbReference type="InParanoid" id="A0A1E5RVS7"/>
<dbReference type="InterPro" id="IPR001708">
    <property type="entry name" value="YidC/ALB3/OXA1/COX18"/>
</dbReference>
<gene>
    <name evidence="13" type="ORF">AWRI3579_g443</name>
</gene>
<evidence type="ECO:0000256" key="6">
    <source>
        <dbReference type="ARBA" id="ARBA00022989"/>
    </source>
</evidence>
<evidence type="ECO:0000259" key="12">
    <source>
        <dbReference type="Pfam" id="PF02096"/>
    </source>
</evidence>
<evidence type="ECO:0000256" key="1">
    <source>
        <dbReference type="ARBA" id="ARBA00004448"/>
    </source>
</evidence>
<dbReference type="CDD" id="cd20069">
    <property type="entry name" value="5TM_Oxa1-like"/>
    <property type="match status" value="1"/>
</dbReference>
<feature type="transmembrane region" description="Helical" evidence="11">
    <location>
        <begin position="313"/>
        <end position="331"/>
    </location>
</feature>
<evidence type="ECO:0000313" key="13">
    <source>
        <dbReference type="EMBL" id="OEJ90823.1"/>
    </source>
</evidence>
<dbReference type="AlphaFoldDB" id="A0A1E5RVS7"/>
<keyword evidence="7" id="KW-0496">Mitochondrion</keyword>
<keyword evidence="3 9" id="KW-0812">Transmembrane</keyword>
<evidence type="ECO:0000256" key="9">
    <source>
        <dbReference type="RuleBase" id="RU003945"/>
    </source>
</evidence>
<feature type="transmembrane region" description="Helical" evidence="11">
    <location>
        <begin position="211"/>
        <end position="232"/>
    </location>
</feature>
<comment type="caution">
    <text evidence="13">The sequence shown here is derived from an EMBL/GenBank/DDBJ whole genome shotgun (WGS) entry which is preliminary data.</text>
</comment>
<dbReference type="NCBIfam" id="TIGR03592">
    <property type="entry name" value="yidC_oxa1_cterm"/>
    <property type="match status" value="1"/>
</dbReference>
<organism evidence="13 14">
    <name type="scientific">Hanseniaspora osmophila</name>
    <dbReference type="NCBI Taxonomy" id="56408"/>
    <lineage>
        <taxon>Eukaryota</taxon>
        <taxon>Fungi</taxon>
        <taxon>Dikarya</taxon>
        <taxon>Ascomycota</taxon>
        <taxon>Saccharomycotina</taxon>
        <taxon>Saccharomycetes</taxon>
        <taxon>Saccharomycodales</taxon>
        <taxon>Saccharomycodaceae</taxon>
        <taxon>Hanseniaspora</taxon>
    </lineage>
</organism>
<keyword evidence="6 11" id="KW-1133">Transmembrane helix</keyword>
<dbReference type="GO" id="GO:0032979">
    <property type="term" value="P:protein insertion into mitochondrial inner membrane from matrix"/>
    <property type="evidence" value="ECO:0007669"/>
    <property type="project" value="TreeGrafter"/>
</dbReference>
<accession>A0A1E5RVS7</accession>
<evidence type="ECO:0000313" key="14">
    <source>
        <dbReference type="Proteomes" id="UP000095728"/>
    </source>
</evidence>
<evidence type="ECO:0000256" key="11">
    <source>
        <dbReference type="SAM" id="Phobius"/>
    </source>
</evidence>
<dbReference type="EMBL" id="LPNM01000003">
    <property type="protein sequence ID" value="OEJ90823.1"/>
    <property type="molecule type" value="Genomic_DNA"/>
</dbReference>
<dbReference type="GO" id="GO:0005743">
    <property type="term" value="C:mitochondrial inner membrane"/>
    <property type="evidence" value="ECO:0007669"/>
    <property type="project" value="UniProtKB-SubCell"/>
</dbReference>
<dbReference type="PANTHER" id="PTHR12428">
    <property type="entry name" value="OXA1"/>
    <property type="match status" value="1"/>
</dbReference>
<dbReference type="FunCoup" id="A0A1E5RVS7">
    <property type="interactions" value="613"/>
</dbReference>
<keyword evidence="4" id="KW-0999">Mitochondrion inner membrane</keyword>
<name>A0A1E5RVS7_9ASCO</name>
<feature type="domain" description="Membrane insertase YidC/Oxa/ALB C-terminal" evidence="12">
    <location>
        <begin position="142"/>
        <end position="332"/>
    </location>
</feature>
<proteinExistence type="inferred from homology"/>
<sequence length="407" mass="45246">MVLKHTVFGLSLKASASRAMMFKNFSSTARQSVTSQAAKLSNGKTPLMSISMTWKRNNSTSSTASESAGSTTSEISSQLQSFSESASTAASPIVDAANQIVGEASSHYGYLESIGLANGWLWPPNLIQHILEVVHVSTGMPWYATIITCALTLRLALIPLYVKQQDNMAKSANIQTKLKHIEDTMYDKDQAHYAKSAAEIKNVKKDIGLSVLWTTVPTLLQVPLALGFFSGLREMCNYPVDGFTNQGALWFQDLSAADPYLGLQCATAAAFIIYTRWGQDPATKKLMNPTYQKVMYVLPLLSIPLTMNLGSGVVLYFAINGLCAIFQGYLLKNPKFRKYYNITEVIKTNEKPLNMSQSFERYKLNAKKRQEFQDRQNSAADKFKKRRQVSRSNSAPPVVEKNSKKYY</sequence>
<comment type="subcellular location">
    <subcellularLocation>
        <location evidence="9">Membrane</location>
        <topology evidence="9">Multi-pass membrane protein</topology>
    </subcellularLocation>
    <subcellularLocation>
        <location evidence="1">Mitochondrion inner membrane</location>
        <topology evidence="1">Multi-pass membrane protein</topology>
    </subcellularLocation>
</comment>
<dbReference type="InterPro" id="IPR028055">
    <property type="entry name" value="YidC/Oxa/ALB_C"/>
</dbReference>
<reference evidence="14" key="1">
    <citation type="journal article" date="2016" name="Genome Announc.">
        <title>Genome sequences of three species of Hanseniaspora isolated from spontaneous wine fermentations.</title>
        <authorList>
            <person name="Sternes P.R."/>
            <person name="Lee D."/>
            <person name="Kutyna D.R."/>
            <person name="Borneman A.R."/>
        </authorList>
    </citation>
    <scope>NUCLEOTIDE SEQUENCE [LARGE SCALE GENOMIC DNA]</scope>
    <source>
        <strain evidence="14">AWRI3579</strain>
    </source>
</reference>
<dbReference type="STRING" id="56408.A0A1E5RVS7"/>
<feature type="transmembrane region" description="Helical" evidence="11">
    <location>
        <begin position="142"/>
        <end position="162"/>
    </location>
</feature>
<evidence type="ECO:0000256" key="3">
    <source>
        <dbReference type="ARBA" id="ARBA00022692"/>
    </source>
</evidence>
<dbReference type="Pfam" id="PF02096">
    <property type="entry name" value="60KD_IMP"/>
    <property type="match status" value="1"/>
</dbReference>
<dbReference type="Proteomes" id="UP000095728">
    <property type="component" value="Unassembled WGS sequence"/>
</dbReference>